<feature type="chain" id="PRO_5040512699" evidence="3">
    <location>
        <begin position="22"/>
        <end position="149"/>
    </location>
</feature>
<dbReference type="OrthoDB" id="10568948at2759"/>
<proteinExistence type="predicted"/>
<feature type="signal peptide" evidence="3">
    <location>
        <begin position="1"/>
        <end position="21"/>
    </location>
</feature>
<dbReference type="AlphaFoldDB" id="A0A9Q8LFF0"/>
<dbReference type="RefSeq" id="XP_047760771.1">
    <property type="nucleotide sequence ID" value="XM_047904354.1"/>
</dbReference>
<protein>
    <submittedName>
        <fullName evidence="4">Uncharacterized protein</fullName>
    </submittedName>
</protein>
<dbReference type="GeneID" id="71985084"/>
<keyword evidence="1" id="KW-0175">Coiled coil</keyword>
<accession>A0A9Q8LFF0</accession>
<evidence type="ECO:0000313" key="5">
    <source>
        <dbReference type="Proteomes" id="UP000756132"/>
    </source>
</evidence>
<evidence type="ECO:0000256" key="1">
    <source>
        <dbReference type="SAM" id="Coils"/>
    </source>
</evidence>
<gene>
    <name evidence="4" type="ORF">CLAFUR5_05206</name>
</gene>
<feature type="region of interest" description="Disordered" evidence="2">
    <location>
        <begin position="126"/>
        <end position="149"/>
    </location>
</feature>
<feature type="coiled-coil region" evidence="1">
    <location>
        <begin position="46"/>
        <end position="73"/>
    </location>
</feature>
<keyword evidence="5" id="KW-1185">Reference proteome</keyword>
<keyword evidence="3" id="KW-0732">Signal</keyword>
<evidence type="ECO:0000313" key="4">
    <source>
        <dbReference type="EMBL" id="UJO16405.1"/>
    </source>
</evidence>
<reference evidence="4" key="2">
    <citation type="journal article" date="2022" name="Microb. Genom.">
        <title>A chromosome-scale genome assembly of the tomato pathogen Cladosporium fulvum reveals a compartmentalized genome architecture and the presence of a dispensable chromosome.</title>
        <authorList>
            <person name="Zaccaron A.Z."/>
            <person name="Chen L.H."/>
            <person name="Samaras A."/>
            <person name="Stergiopoulos I."/>
        </authorList>
    </citation>
    <scope>NUCLEOTIDE SEQUENCE</scope>
    <source>
        <strain evidence="4">Race5_Kim</strain>
    </source>
</reference>
<dbReference type="KEGG" id="ffu:CLAFUR5_05206"/>
<dbReference type="OMA" id="MIVASCV"/>
<dbReference type="Proteomes" id="UP000756132">
    <property type="component" value="Chromosome 4"/>
</dbReference>
<sequence>MQFKQIAAIVASCVALGNAVAFQEPAADQGLALELAAPNNILARSLDQQVKQVRRLQARADQAEEAADRLQTREAEDAAIEARQEHLDHAKLVRRALMSNLGYHNNFDGLDLEVRGIHGLKLGSRQQVNGNQNDQGPPSQRPRYGTNGH</sequence>
<dbReference type="EMBL" id="CP090166">
    <property type="protein sequence ID" value="UJO16405.1"/>
    <property type="molecule type" value="Genomic_DNA"/>
</dbReference>
<evidence type="ECO:0000256" key="2">
    <source>
        <dbReference type="SAM" id="MobiDB-lite"/>
    </source>
</evidence>
<name>A0A9Q8LFF0_PASFU</name>
<organism evidence="4 5">
    <name type="scientific">Passalora fulva</name>
    <name type="common">Tomato leaf mold</name>
    <name type="synonym">Cladosporium fulvum</name>
    <dbReference type="NCBI Taxonomy" id="5499"/>
    <lineage>
        <taxon>Eukaryota</taxon>
        <taxon>Fungi</taxon>
        <taxon>Dikarya</taxon>
        <taxon>Ascomycota</taxon>
        <taxon>Pezizomycotina</taxon>
        <taxon>Dothideomycetes</taxon>
        <taxon>Dothideomycetidae</taxon>
        <taxon>Mycosphaerellales</taxon>
        <taxon>Mycosphaerellaceae</taxon>
        <taxon>Fulvia</taxon>
    </lineage>
</organism>
<reference evidence="4" key="1">
    <citation type="submission" date="2021-12" db="EMBL/GenBank/DDBJ databases">
        <authorList>
            <person name="Zaccaron A."/>
            <person name="Stergiopoulos I."/>
        </authorList>
    </citation>
    <scope>NUCLEOTIDE SEQUENCE</scope>
    <source>
        <strain evidence="4">Race5_Kim</strain>
    </source>
</reference>
<feature type="compositionally biased region" description="Polar residues" evidence="2">
    <location>
        <begin position="126"/>
        <end position="138"/>
    </location>
</feature>
<evidence type="ECO:0000256" key="3">
    <source>
        <dbReference type="SAM" id="SignalP"/>
    </source>
</evidence>